<dbReference type="EMBL" id="CP000781">
    <property type="protein sequence ID" value="ABS69709.1"/>
    <property type="molecule type" value="Genomic_DNA"/>
</dbReference>
<gene>
    <name evidence="1" type="ordered locus">Xaut_4488</name>
</gene>
<dbReference type="HOGENOM" id="CLU_1675771_0_0_5"/>
<dbReference type="KEGG" id="xau:Xaut_4488"/>
<evidence type="ECO:0000313" key="2">
    <source>
        <dbReference type="Proteomes" id="UP000002417"/>
    </source>
</evidence>
<proteinExistence type="predicted"/>
<reference evidence="1 2" key="1">
    <citation type="submission" date="2007-07" db="EMBL/GenBank/DDBJ databases">
        <title>Complete sequence of chromosome of Xanthobacter autotrophicus Py2.</title>
        <authorList>
            <consortium name="US DOE Joint Genome Institute"/>
            <person name="Copeland A."/>
            <person name="Lucas S."/>
            <person name="Lapidus A."/>
            <person name="Barry K."/>
            <person name="Glavina del Rio T."/>
            <person name="Hammon N."/>
            <person name="Israni S."/>
            <person name="Dalin E."/>
            <person name="Tice H."/>
            <person name="Pitluck S."/>
            <person name="Sims D."/>
            <person name="Brettin T."/>
            <person name="Bruce D."/>
            <person name="Detter J.C."/>
            <person name="Han C."/>
            <person name="Tapia R."/>
            <person name="Brainard J."/>
            <person name="Schmutz J."/>
            <person name="Larimer F."/>
            <person name="Land M."/>
            <person name="Hauser L."/>
            <person name="Kyrpides N."/>
            <person name="Kim E."/>
            <person name="Ensigns S.A."/>
            <person name="Richardson P."/>
        </authorList>
    </citation>
    <scope>NUCLEOTIDE SEQUENCE [LARGE SCALE GENOMIC DNA]</scope>
    <source>
        <strain evidence="2">ATCC BAA-1158 / Py2</strain>
    </source>
</reference>
<organism evidence="1 2">
    <name type="scientific">Xanthobacter autotrophicus (strain ATCC BAA-1158 / Py2)</name>
    <dbReference type="NCBI Taxonomy" id="78245"/>
    <lineage>
        <taxon>Bacteria</taxon>
        <taxon>Pseudomonadati</taxon>
        <taxon>Pseudomonadota</taxon>
        <taxon>Alphaproteobacteria</taxon>
        <taxon>Hyphomicrobiales</taxon>
        <taxon>Xanthobacteraceae</taxon>
        <taxon>Xanthobacter</taxon>
    </lineage>
</organism>
<dbReference type="eggNOG" id="ENOG50332P6">
    <property type="taxonomic scope" value="Bacteria"/>
</dbReference>
<dbReference type="STRING" id="78245.Xaut_4488"/>
<protein>
    <submittedName>
        <fullName evidence="1">Uncharacterized protein</fullName>
    </submittedName>
</protein>
<dbReference type="Proteomes" id="UP000002417">
    <property type="component" value="Chromosome"/>
</dbReference>
<evidence type="ECO:0000313" key="1">
    <source>
        <dbReference type="EMBL" id="ABS69709.1"/>
    </source>
</evidence>
<dbReference type="AlphaFoldDB" id="A7INW3"/>
<keyword evidence="2" id="KW-1185">Reference proteome</keyword>
<dbReference type="OrthoDB" id="8410249at2"/>
<accession>A7INW3</accession>
<sequence length="158" mass="16645">MTNKQILAVDIDETKPTSAATASTSTTALDLVEEAGPSVVVDEDADLAGGLPPRAVTNADGSITLPLRHPVTLQIKSSSGGVRSETYDKLTFNRFVGADLRAIQSTAKDSQGTVILARSARIREAVMAVLYDRMDGADIMDAIKIAEVFLGGGRTKPE</sequence>
<name>A7INW3_XANP2</name>